<dbReference type="AlphaFoldDB" id="A0A0F9AKL8"/>
<sequence length="90" mass="9713">MRLKLVLTWKWMAGIVGLGIAGALLISWSGLVSIAASSGHWSVTRWFLGWTMENAVESQSLLVSKPEGLDLDDPTLVLRSAAHYATACSI</sequence>
<comment type="caution">
    <text evidence="2">The sequence shown here is derived from an EMBL/GenBank/DDBJ whole genome shotgun (WGS) entry which is preliminary data.</text>
</comment>
<protein>
    <submittedName>
        <fullName evidence="2">Uncharacterized protein</fullName>
    </submittedName>
</protein>
<evidence type="ECO:0000256" key="1">
    <source>
        <dbReference type="SAM" id="Phobius"/>
    </source>
</evidence>
<keyword evidence="1" id="KW-0812">Transmembrane</keyword>
<feature type="transmembrane region" description="Helical" evidence="1">
    <location>
        <begin position="12"/>
        <end position="36"/>
    </location>
</feature>
<organism evidence="2">
    <name type="scientific">marine sediment metagenome</name>
    <dbReference type="NCBI Taxonomy" id="412755"/>
    <lineage>
        <taxon>unclassified sequences</taxon>
        <taxon>metagenomes</taxon>
        <taxon>ecological metagenomes</taxon>
    </lineage>
</organism>
<reference evidence="2" key="1">
    <citation type="journal article" date="2015" name="Nature">
        <title>Complex archaea that bridge the gap between prokaryotes and eukaryotes.</title>
        <authorList>
            <person name="Spang A."/>
            <person name="Saw J.H."/>
            <person name="Jorgensen S.L."/>
            <person name="Zaremba-Niedzwiedzka K."/>
            <person name="Martijn J."/>
            <person name="Lind A.E."/>
            <person name="van Eijk R."/>
            <person name="Schleper C."/>
            <person name="Guy L."/>
            <person name="Ettema T.J."/>
        </authorList>
    </citation>
    <scope>NUCLEOTIDE SEQUENCE</scope>
</reference>
<accession>A0A0F9AKL8</accession>
<feature type="non-terminal residue" evidence="2">
    <location>
        <position position="90"/>
    </location>
</feature>
<proteinExistence type="predicted"/>
<gene>
    <name evidence="2" type="ORF">LCGC14_2638720</name>
</gene>
<keyword evidence="1" id="KW-0472">Membrane</keyword>
<dbReference type="EMBL" id="LAZR01045451">
    <property type="protein sequence ID" value="KKK98840.1"/>
    <property type="molecule type" value="Genomic_DNA"/>
</dbReference>
<keyword evidence="1" id="KW-1133">Transmembrane helix</keyword>
<name>A0A0F9AKL8_9ZZZZ</name>
<evidence type="ECO:0000313" key="2">
    <source>
        <dbReference type="EMBL" id="KKK98840.1"/>
    </source>
</evidence>